<sequence>MARLPHSSRRQESVRKSGNVKSKLLQTYINCGSEDENESENAILTVDQVRMDDSVLTHVARFTFKDRAFIVNLSRAICPPVFEGFTYGQFMAEDTSSAASSAAAAIANSSTTSTAAAASNNNAPTLPAAII</sequence>
<evidence type="ECO:0000313" key="2">
    <source>
        <dbReference type="Proteomes" id="UP000283269"/>
    </source>
</evidence>
<comment type="caution">
    <text evidence="1">The sequence shown here is derived from an EMBL/GenBank/DDBJ whole genome shotgun (WGS) entry which is preliminary data.</text>
</comment>
<dbReference type="EMBL" id="NHYD01003859">
    <property type="protein sequence ID" value="PPQ71553.1"/>
    <property type="molecule type" value="Genomic_DNA"/>
</dbReference>
<dbReference type="Proteomes" id="UP000283269">
    <property type="component" value="Unassembled WGS sequence"/>
</dbReference>
<dbReference type="InParanoid" id="A0A409VZA0"/>
<keyword evidence="2" id="KW-1185">Reference proteome</keyword>
<name>A0A409VZA0_PSICY</name>
<organism evidence="1 2">
    <name type="scientific">Psilocybe cyanescens</name>
    <dbReference type="NCBI Taxonomy" id="93625"/>
    <lineage>
        <taxon>Eukaryota</taxon>
        <taxon>Fungi</taxon>
        <taxon>Dikarya</taxon>
        <taxon>Basidiomycota</taxon>
        <taxon>Agaricomycotina</taxon>
        <taxon>Agaricomycetes</taxon>
        <taxon>Agaricomycetidae</taxon>
        <taxon>Agaricales</taxon>
        <taxon>Agaricineae</taxon>
        <taxon>Strophariaceae</taxon>
        <taxon>Psilocybe</taxon>
    </lineage>
</organism>
<evidence type="ECO:0000313" key="1">
    <source>
        <dbReference type="EMBL" id="PPQ71553.1"/>
    </source>
</evidence>
<protein>
    <submittedName>
        <fullName evidence="1">Uncharacterized protein</fullName>
    </submittedName>
</protein>
<gene>
    <name evidence="1" type="ORF">CVT25_015185</name>
</gene>
<dbReference type="AlphaFoldDB" id="A0A409VZA0"/>
<accession>A0A409VZA0</accession>
<reference evidence="1 2" key="1">
    <citation type="journal article" date="2018" name="Evol. Lett.">
        <title>Horizontal gene cluster transfer increased hallucinogenic mushroom diversity.</title>
        <authorList>
            <person name="Reynolds H.T."/>
            <person name="Vijayakumar V."/>
            <person name="Gluck-Thaler E."/>
            <person name="Korotkin H.B."/>
            <person name="Matheny P.B."/>
            <person name="Slot J.C."/>
        </authorList>
    </citation>
    <scope>NUCLEOTIDE SEQUENCE [LARGE SCALE GENOMIC DNA]</scope>
    <source>
        <strain evidence="1 2">2631</strain>
    </source>
</reference>
<proteinExistence type="predicted"/>